<reference evidence="1" key="2">
    <citation type="submission" date="2025-09" db="UniProtKB">
        <authorList>
            <consortium name="Ensembl"/>
        </authorList>
    </citation>
    <scope>IDENTIFICATION</scope>
</reference>
<sequence length="28" mass="3411">IHINKNKNNHVMKLKCTGRMLYTFFLMD</sequence>
<dbReference type="AlphaFoldDB" id="A0A8C6HYW5"/>
<dbReference type="GeneTree" id="ENSGT00860000136104"/>
<dbReference type="Proteomes" id="UP000694415">
    <property type="component" value="Unplaced"/>
</dbReference>
<reference evidence="1" key="1">
    <citation type="submission" date="2025-08" db="UniProtKB">
        <authorList>
            <consortium name="Ensembl"/>
        </authorList>
    </citation>
    <scope>IDENTIFICATION</scope>
</reference>
<name>A0A8C6HYW5_MUSSI</name>
<proteinExistence type="predicted"/>
<keyword evidence="2" id="KW-1185">Reference proteome</keyword>
<organism evidence="1 2">
    <name type="scientific">Mus spicilegus</name>
    <name type="common">Mound-building mouse</name>
    <dbReference type="NCBI Taxonomy" id="10103"/>
    <lineage>
        <taxon>Eukaryota</taxon>
        <taxon>Metazoa</taxon>
        <taxon>Chordata</taxon>
        <taxon>Craniata</taxon>
        <taxon>Vertebrata</taxon>
        <taxon>Euteleostomi</taxon>
        <taxon>Mammalia</taxon>
        <taxon>Eutheria</taxon>
        <taxon>Euarchontoglires</taxon>
        <taxon>Glires</taxon>
        <taxon>Rodentia</taxon>
        <taxon>Myomorpha</taxon>
        <taxon>Muroidea</taxon>
        <taxon>Muridae</taxon>
        <taxon>Murinae</taxon>
        <taxon>Mus</taxon>
        <taxon>Mus</taxon>
    </lineage>
</organism>
<evidence type="ECO:0000313" key="2">
    <source>
        <dbReference type="Proteomes" id="UP000694415"/>
    </source>
</evidence>
<evidence type="ECO:0000313" key="1">
    <source>
        <dbReference type="Ensembl" id="ENSMSIP00000028154.1"/>
    </source>
</evidence>
<accession>A0A8C6HYW5</accession>
<protein>
    <submittedName>
        <fullName evidence="1">Predicted gene 11077</fullName>
    </submittedName>
</protein>
<dbReference type="Ensembl" id="ENSMSIT00000035496.1">
    <property type="protein sequence ID" value="ENSMSIP00000028154.1"/>
    <property type="gene ID" value="ENSMSIG00000023698.1"/>
</dbReference>